<reference evidence="1" key="1">
    <citation type="submission" date="2020-08" db="EMBL/GenBank/DDBJ databases">
        <title>Multicomponent nature underlies the extraordinary mechanical properties of spider dragline silk.</title>
        <authorList>
            <person name="Kono N."/>
            <person name="Nakamura H."/>
            <person name="Mori M."/>
            <person name="Yoshida Y."/>
            <person name="Ohtoshi R."/>
            <person name="Malay A.D."/>
            <person name="Moran D.A.P."/>
            <person name="Tomita M."/>
            <person name="Numata K."/>
            <person name="Arakawa K."/>
        </authorList>
    </citation>
    <scope>NUCLEOTIDE SEQUENCE</scope>
</reference>
<accession>A0A8X6UHU5</accession>
<sequence>ANEAETAVNCGVIQRTSLDPQFDCSQKFWRKDCCMCGYVVQVKTVKFMSMTSSLQNKMIFIYDGDGIQTDHCLSAVVSSEGHPSRISVA</sequence>
<dbReference type="EMBL" id="BMAW01125234">
    <property type="protein sequence ID" value="GFU11532.1"/>
    <property type="molecule type" value="Genomic_DNA"/>
</dbReference>
<feature type="non-terminal residue" evidence="1">
    <location>
        <position position="1"/>
    </location>
</feature>
<organism evidence="1 2">
    <name type="scientific">Nephila pilipes</name>
    <name type="common">Giant wood spider</name>
    <name type="synonym">Nephila maculata</name>
    <dbReference type="NCBI Taxonomy" id="299642"/>
    <lineage>
        <taxon>Eukaryota</taxon>
        <taxon>Metazoa</taxon>
        <taxon>Ecdysozoa</taxon>
        <taxon>Arthropoda</taxon>
        <taxon>Chelicerata</taxon>
        <taxon>Arachnida</taxon>
        <taxon>Araneae</taxon>
        <taxon>Araneomorphae</taxon>
        <taxon>Entelegynae</taxon>
        <taxon>Araneoidea</taxon>
        <taxon>Nephilidae</taxon>
        <taxon>Nephila</taxon>
    </lineage>
</organism>
<comment type="caution">
    <text evidence="1">The sequence shown here is derived from an EMBL/GenBank/DDBJ whole genome shotgun (WGS) entry which is preliminary data.</text>
</comment>
<dbReference type="Proteomes" id="UP000887013">
    <property type="component" value="Unassembled WGS sequence"/>
</dbReference>
<proteinExistence type="predicted"/>
<protein>
    <submittedName>
        <fullName evidence="1">Uncharacterized protein</fullName>
    </submittedName>
</protein>
<evidence type="ECO:0000313" key="2">
    <source>
        <dbReference type="Proteomes" id="UP000887013"/>
    </source>
</evidence>
<keyword evidence="2" id="KW-1185">Reference proteome</keyword>
<dbReference type="AlphaFoldDB" id="A0A8X6UHU5"/>
<gene>
    <name evidence="1" type="ORF">NPIL_269981</name>
</gene>
<name>A0A8X6UHU5_NEPPI</name>
<evidence type="ECO:0000313" key="1">
    <source>
        <dbReference type="EMBL" id="GFU11532.1"/>
    </source>
</evidence>